<dbReference type="AlphaFoldDB" id="A0A4Z0GXB9"/>
<reference evidence="2 3" key="1">
    <citation type="journal article" date="2003" name="Int. J. Syst. Evol. Microbiol.">
        <title>Halobacillus salinus sp. nov., isolated from a salt lake on the coast of the East Sea in Korea.</title>
        <authorList>
            <person name="Yoon J.H."/>
            <person name="Kang K.H."/>
            <person name="Park Y.H."/>
        </authorList>
    </citation>
    <scope>NUCLEOTIDE SEQUENCE [LARGE SCALE GENOMIC DNA]</scope>
    <source>
        <strain evidence="2 3">HSL-3</strain>
    </source>
</reference>
<accession>A0A4Z0GXB9</accession>
<evidence type="ECO:0000313" key="3">
    <source>
        <dbReference type="Proteomes" id="UP000297982"/>
    </source>
</evidence>
<gene>
    <name evidence="2" type="ORF">E4663_14125</name>
</gene>
<protein>
    <recommendedName>
        <fullName evidence="4">GGDEF domain-containing protein</fullName>
    </recommendedName>
</protein>
<comment type="caution">
    <text evidence="2">The sequence shown here is derived from an EMBL/GenBank/DDBJ whole genome shotgun (WGS) entry which is preliminary data.</text>
</comment>
<keyword evidence="3" id="KW-1185">Reference proteome</keyword>
<organism evidence="2 3">
    <name type="scientific">Halobacillus salinus</name>
    <dbReference type="NCBI Taxonomy" id="192814"/>
    <lineage>
        <taxon>Bacteria</taxon>
        <taxon>Bacillati</taxon>
        <taxon>Bacillota</taxon>
        <taxon>Bacilli</taxon>
        <taxon>Bacillales</taxon>
        <taxon>Bacillaceae</taxon>
        <taxon>Halobacillus</taxon>
    </lineage>
</organism>
<keyword evidence="1" id="KW-0472">Membrane</keyword>
<feature type="transmembrane region" description="Helical" evidence="1">
    <location>
        <begin position="7"/>
        <end position="24"/>
    </location>
</feature>
<proteinExistence type="predicted"/>
<feature type="transmembrane region" description="Helical" evidence="1">
    <location>
        <begin position="78"/>
        <end position="102"/>
    </location>
</feature>
<keyword evidence="1" id="KW-1133">Transmembrane helix</keyword>
<dbReference type="EMBL" id="SRJC01000003">
    <property type="protein sequence ID" value="TGB02469.1"/>
    <property type="molecule type" value="Genomic_DNA"/>
</dbReference>
<evidence type="ECO:0008006" key="4">
    <source>
        <dbReference type="Google" id="ProtNLM"/>
    </source>
</evidence>
<name>A0A4Z0GXB9_9BACI</name>
<keyword evidence="1" id="KW-0812">Transmembrane</keyword>
<sequence>MRENLTMGILVLLLIGIAVTLSFLDLPFTNEVLVMSAVSVVVMSALRKPLTFLYAITMILGFGLFLIVYAFLNDYTSNSIQAALISIHLLFTGILILSWILFSYIKKLGNQMDVLHAQVKWLQRYDKETNVLTKREFQERAKWVMTSVKRNQSEAWLVDLKVKENQPYVEKNIQMTVEEASKNSIRHHFDLITSANNHVYLLLKDTKGEGVDIVIERINQHIRERFKLLDSPFTVEKTIVKDEEFLEQIGVD</sequence>
<feature type="transmembrane region" description="Helical" evidence="1">
    <location>
        <begin position="53"/>
        <end position="72"/>
    </location>
</feature>
<dbReference type="RefSeq" id="WP_135328091.1">
    <property type="nucleotide sequence ID" value="NZ_SRJC01000003.1"/>
</dbReference>
<evidence type="ECO:0000256" key="1">
    <source>
        <dbReference type="SAM" id="Phobius"/>
    </source>
</evidence>
<dbReference type="Proteomes" id="UP000297982">
    <property type="component" value="Unassembled WGS sequence"/>
</dbReference>
<evidence type="ECO:0000313" key="2">
    <source>
        <dbReference type="EMBL" id="TGB02469.1"/>
    </source>
</evidence>